<evidence type="ECO:0000256" key="4">
    <source>
        <dbReference type="ARBA" id="ARBA00013244"/>
    </source>
</evidence>
<feature type="domain" description="O-acyltransferase WSD1 C-terminal" evidence="14">
    <location>
        <begin position="323"/>
        <end position="466"/>
    </location>
</feature>
<dbReference type="SUPFAM" id="SSF52777">
    <property type="entry name" value="CoA-dependent acyltransferases"/>
    <property type="match status" value="2"/>
</dbReference>
<evidence type="ECO:0000256" key="5">
    <source>
        <dbReference type="ARBA" id="ARBA00022516"/>
    </source>
</evidence>
<dbReference type="EC" id="2.3.1.20" evidence="4 11"/>
<dbReference type="GO" id="GO:0004144">
    <property type="term" value="F:diacylglycerol O-acyltransferase activity"/>
    <property type="evidence" value="ECO:0007669"/>
    <property type="project" value="UniProtKB-EC"/>
</dbReference>
<evidence type="ECO:0000256" key="10">
    <source>
        <dbReference type="ARBA" id="ARBA00048109"/>
    </source>
</evidence>
<dbReference type="Pfam" id="PF03007">
    <property type="entry name" value="WS_DGAT_cat"/>
    <property type="match status" value="1"/>
</dbReference>
<dbReference type="GO" id="GO:0019432">
    <property type="term" value="P:triglyceride biosynthetic process"/>
    <property type="evidence" value="ECO:0007669"/>
    <property type="project" value="TreeGrafter"/>
</dbReference>
<feature type="compositionally biased region" description="Gly residues" evidence="12">
    <location>
        <begin position="494"/>
        <end position="509"/>
    </location>
</feature>
<evidence type="ECO:0000256" key="1">
    <source>
        <dbReference type="ARBA" id="ARBA00004771"/>
    </source>
</evidence>
<evidence type="ECO:0000256" key="9">
    <source>
        <dbReference type="ARBA" id="ARBA00023315"/>
    </source>
</evidence>
<dbReference type="PANTHER" id="PTHR31650">
    <property type="entry name" value="O-ACYLTRANSFERASE (WSD1-LIKE) FAMILY PROTEIN"/>
    <property type="match status" value="1"/>
</dbReference>
<dbReference type="KEGG" id="ima:PO878_03640"/>
<dbReference type="GO" id="GO:0051701">
    <property type="term" value="P:biological process involved in interaction with host"/>
    <property type="evidence" value="ECO:0007669"/>
    <property type="project" value="TreeGrafter"/>
</dbReference>
<dbReference type="Gene3D" id="3.30.559.30">
    <property type="entry name" value="Nonribosomal peptide synthetase, condensation domain"/>
    <property type="match status" value="1"/>
</dbReference>
<sequence>MPYDRLSPQDSVFLHVEDDHQPLHVGALAYFEAGPLRDAEGRFDLERVRRRIASRLHLVPRFRKRIMTVPFDQGRPVWVDDEDFDLAYHVRLTAIPAPGSEAQVKLLMDRVQAQVLDRRRPLWELWFVDGVDDDRVALIQKTHHALVDGVSGIDVATVLLDLEPDTEDVEPPPWDPEPPPEASSLLVDSLVERASEPAELLRSARAALRVPRDVVERVGQVARTVVDLAHPTPSAPWNVPVTPHRRFEPARVELERAKALRRAASDRGHDLEGTTLNDVVLTACAGAMRAYLRGRGDDVAEDLVYRAMVPVSVRDVSEQMALGNRVSMMVADLPVGEPDPVERLRFVHAHMASRKEMGEAVGADTIMEATGYAPPTLLALGARLAVRTMPMNTVITNIPGPQVPLYCLGARMLEAFPYVCVVDGMAMIIAVISYDGRLEFGLSGDRSAMADLQDLATAVPDAFDELETALGLAAPPAGGRSRAAGGRRAKAGRGGRSAPGRRGAGGSGAQGTEATGT</sequence>
<evidence type="ECO:0000256" key="2">
    <source>
        <dbReference type="ARBA" id="ARBA00005189"/>
    </source>
</evidence>
<keyword evidence="9 11" id="KW-0012">Acyltransferase</keyword>
<dbReference type="RefSeq" id="WP_272737334.1">
    <property type="nucleotide sequence ID" value="NZ_CP116942.1"/>
</dbReference>
<comment type="catalytic activity">
    <reaction evidence="10 11">
        <text>an acyl-CoA + a 1,2-diacyl-sn-glycerol = a triacyl-sn-glycerol + CoA</text>
        <dbReference type="Rhea" id="RHEA:10868"/>
        <dbReference type="ChEBI" id="CHEBI:17815"/>
        <dbReference type="ChEBI" id="CHEBI:57287"/>
        <dbReference type="ChEBI" id="CHEBI:58342"/>
        <dbReference type="ChEBI" id="CHEBI:64615"/>
        <dbReference type="EC" id="2.3.1.20"/>
    </reaction>
</comment>
<comment type="pathway">
    <text evidence="2">Lipid metabolism.</text>
</comment>
<protein>
    <recommendedName>
        <fullName evidence="4 11">Diacylglycerol O-acyltransferase</fullName>
        <ecNumber evidence="4 11">2.3.1.20</ecNumber>
    </recommendedName>
</protein>
<organism evidence="15 16">
    <name type="scientific">Iamia majanohamensis</name>
    <dbReference type="NCBI Taxonomy" id="467976"/>
    <lineage>
        <taxon>Bacteria</taxon>
        <taxon>Bacillati</taxon>
        <taxon>Actinomycetota</taxon>
        <taxon>Acidimicrobiia</taxon>
        <taxon>Acidimicrobiales</taxon>
        <taxon>Iamiaceae</taxon>
        <taxon>Iamia</taxon>
    </lineage>
</organism>
<feature type="domain" description="O-acyltransferase WSD1-like N-terminal" evidence="13">
    <location>
        <begin position="6"/>
        <end position="280"/>
    </location>
</feature>
<dbReference type="InterPro" id="IPR023213">
    <property type="entry name" value="CAT-like_dom_sf"/>
</dbReference>
<dbReference type="GO" id="GO:0005886">
    <property type="term" value="C:plasma membrane"/>
    <property type="evidence" value="ECO:0007669"/>
    <property type="project" value="TreeGrafter"/>
</dbReference>
<evidence type="ECO:0000256" key="11">
    <source>
        <dbReference type="RuleBase" id="RU361241"/>
    </source>
</evidence>
<feature type="compositionally biased region" description="Low complexity" evidence="12">
    <location>
        <begin position="474"/>
        <end position="484"/>
    </location>
</feature>
<feature type="region of interest" description="Disordered" evidence="12">
    <location>
        <begin position="474"/>
        <end position="517"/>
    </location>
</feature>
<dbReference type="EMBL" id="CP116942">
    <property type="protein sequence ID" value="WCO67815.1"/>
    <property type="molecule type" value="Genomic_DNA"/>
</dbReference>
<accession>A0AAE9Y6W4</accession>
<keyword evidence="5 11" id="KW-0444">Lipid biosynthesis</keyword>
<dbReference type="Proteomes" id="UP001216390">
    <property type="component" value="Chromosome"/>
</dbReference>
<dbReference type="GO" id="GO:0071731">
    <property type="term" value="P:response to nitric oxide"/>
    <property type="evidence" value="ECO:0007669"/>
    <property type="project" value="TreeGrafter"/>
</dbReference>
<comment type="similarity">
    <text evidence="3 11">Belongs to the long-chain O-acyltransferase family.</text>
</comment>
<evidence type="ECO:0000313" key="15">
    <source>
        <dbReference type="EMBL" id="WCO67815.1"/>
    </source>
</evidence>
<evidence type="ECO:0000256" key="3">
    <source>
        <dbReference type="ARBA" id="ARBA00009587"/>
    </source>
</evidence>
<gene>
    <name evidence="15" type="ORF">PO878_03640</name>
</gene>
<dbReference type="InterPro" id="IPR004255">
    <property type="entry name" value="O-acyltransferase_WSD1_N"/>
</dbReference>
<proteinExistence type="inferred from homology"/>
<keyword evidence="6 11" id="KW-0808">Transferase</keyword>
<keyword evidence="7 11" id="KW-0319">Glycerol metabolism</keyword>
<dbReference type="NCBIfam" id="TIGR02946">
    <property type="entry name" value="acyl_WS_DGAT"/>
    <property type="match status" value="1"/>
</dbReference>
<keyword evidence="16" id="KW-1185">Reference proteome</keyword>
<evidence type="ECO:0000259" key="14">
    <source>
        <dbReference type="Pfam" id="PF06974"/>
    </source>
</evidence>
<dbReference type="AlphaFoldDB" id="A0AAE9Y6W4"/>
<dbReference type="InterPro" id="IPR045034">
    <property type="entry name" value="O-acyltransferase_WSD1-like"/>
</dbReference>
<evidence type="ECO:0000256" key="8">
    <source>
        <dbReference type="ARBA" id="ARBA00023098"/>
    </source>
</evidence>
<evidence type="ECO:0000256" key="12">
    <source>
        <dbReference type="SAM" id="MobiDB-lite"/>
    </source>
</evidence>
<evidence type="ECO:0000313" key="16">
    <source>
        <dbReference type="Proteomes" id="UP001216390"/>
    </source>
</evidence>
<comment type="pathway">
    <text evidence="1 11">Glycerolipid metabolism; triacylglycerol biosynthesis.</text>
</comment>
<name>A0AAE9Y6W4_9ACTN</name>
<dbReference type="Pfam" id="PF06974">
    <property type="entry name" value="WS_DGAT_C"/>
    <property type="match status" value="1"/>
</dbReference>
<evidence type="ECO:0000256" key="6">
    <source>
        <dbReference type="ARBA" id="ARBA00022679"/>
    </source>
</evidence>
<evidence type="ECO:0000256" key="7">
    <source>
        <dbReference type="ARBA" id="ARBA00022798"/>
    </source>
</evidence>
<evidence type="ECO:0000259" key="13">
    <source>
        <dbReference type="Pfam" id="PF03007"/>
    </source>
</evidence>
<dbReference type="InterPro" id="IPR014292">
    <property type="entry name" value="Acyl_transf_WS/DGAT"/>
</dbReference>
<dbReference type="GO" id="GO:0001666">
    <property type="term" value="P:response to hypoxia"/>
    <property type="evidence" value="ECO:0007669"/>
    <property type="project" value="TreeGrafter"/>
</dbReference>
<dbReference type="InterPro" id="IPR009721">
    <property type="entry name" value="O-acyltransferase_WSD1_C"/>
</dbReference>
<dbReference type="PANTHER" id="PTHR31650:SF1">
    <property type="entry name" value="WAX ESTER SYNTHASE_DIACYLGLYCEROL ACYLTRANSFERASE 4-RELATED"/>
    <property type="match status" value="1"/>
</dbReference>
<dbReference type="GO" id="GO:0006071">
    <property type="term" value="P:glycerol metabolic process"/>
    <property type="evidence" value="ECO:0007669"/>
    <property type="project" value="UniProtKB-KW"/>
</dbReference>
<reference evidence="15" key="1">
    <citation type="submission" date="2023-01" db="EMBL/GenBank/DDBJ databases">
        <title>The diversity of Class Acidimicrobiia in South China Sea sediment environments and the proposal of Iamia marina sp. nov., a novel species of the genus Iamia.</title>
        <authorList>
            <person name="He Y."/>
            <person name="Tian X."/>
        </authorList>
    </citation>
    <scope>NUCLEOTIDE SEQUENCE</scope>
    <source>
        <strain evidence="15">DSM 19957</strain>
    </source>
</reference>
<dbReference type="Gene3D" id="3.30.559.10">
    <property type="entry name" value="Chloramphenicol acetyltransferase-like domain"/>
    <property type="match status" value="1"/>
</dbReference>
<keyword evidence="8 11" id="KW-0443">Lipid metabolism</keyword>